<keyword evidence="1" id="KW-1133">Transmembrane helix</keyword>
<dbReference type="Pfam" id="PF20398">
    <property type="entry name" value="DUF6691"/>
    <property type="match status" value="1"/>
</dbReference>
<dbReference type="EMBL" id="SNTY01000016">
    <property type="protein sequence ID" value="TEU28564.1"/>
    <property type="molecule type" value="Genomic_DNA"/>
</dbReference>
<gene>
    <name evidence="2" type="ORF">E2B99_05450</name>
</gene>
<dbReference type="Proteomes" id="UP000297834">
    <property type="component" value="Unassembled WGS sequence"/>
</dbReference>
<evidence type="ECO:0000256" key="1">
    <source>
        <dbReference type="SAM" id="Phobius"/>
    </source>
</evidence>
<protein>
    <submittedName>
        <fullName evidence="2">YeeE/YedE family protein</fullName>
    </submittedName>
</protein>
<sequence>MIRPIIDRVLALSAGSLFSIGLLFSGMANPQKVLDFLDVSGNWDASLFFVMLGAILIAFLPFRYALHHRVSLWSEPILLPRRTDIDIKLILGSLLFGIGWGIAGICPAPALTLIGLGHFKVLYFIIPMLAGMLLYRRFPGVH</sequence>
<feature type="transmembrane region" description="Helical" evidence="1">
    <location>
        <begin position="87"/>
        <end position="110"/>
    </location>
</feature>
<evidence type="ECO:0000313" key="2">
    <source>
        <dbReference type="EMBL" id="TEU28564.1"/>
    </source>
</evidence>
<keyword evidence="1" id="KW-0812">Transmembrane</keyword>
<feature type="transmembrane region" description="Helical" evidence="1">
    <location>
        <begin position="46"/>
        <end position="66"/>
    </location>
</feature>
<keyword evidence="1" id="KW-0472">Membrane</keyword>
<dbReference type="OrthoDB" id="9790409at2"/>
<dbReference type="RefSeq" id="WP_134243944.1">
    <property type="nucleotide sequence ID" value="NZ_SNTY01000016.1"/>
</dbReference>
<accession>A0A4Y7XDX9</accession>
<comment type="caution">
    <text evidence="2">The sequence shown here is derived from an EMBL/GenBank/DDBJ whole genome shotgun (WGS) entry which is preliminary data.</text>
</comment>
<proteinExistence type="predicted"/>
<dbReference type="InterPro" id="IPR046513">
    <property type="entry name" value="DUF6691"/>
</dbReference>
<reference evidence="2 3" key="1">
    <citation type="submission" date="2019-03" db="EMBL/GenBank/DDBJ databases">
        <title>Alkanindiges illinoisensis: a potential pathogenic isolated from ascites of a gastric cancer patient with abdominal metastasis.</title>
        <authorList>
            <person name="Hu X."/>
            <person name="Yang B."/>
            <person name="Yan X."/>
            <person name="Lin L."/>
            <person name="Zhao H."/>
            <person name="Zhou F."/>
            <person name="Su B."/>
            <person name="Chen J."/>
            <person name="Rui Y."/>
            <person name="Wang Q."/>
            <person name="Zheng L."/>
        </authorList>
    </citation>
    <scope>NUCLEOTIDE SEQUENCE [LARGE SCALE GENOMIC DNA]</scope>
    <source>
        <strain evidence="2 3">NFYY 23406</strain>
    </source>
</reference>
<evidence type="ECO:0000313" key="3">
    <source>
        <dbReference type="Proteomes" id="UP000297834"/>
    </source>
</evidence>
<name>A0A4Y7XDX9_9GAMM</name>
<feature type="transmembrane region" description="Helical" evidence="1">
    <location>
        <begin position="116"/>
        <end position="135"/>
    </location>
</feature>
<keyword evidence="3" id="KW-1185">Reference proteome</keyword>
<organism evidence="2 3">
    <name type="scientific">Alkanindiges illinoisensis</name>
    <dbReference type="NCBI Taxonomy" id="197183"/>
    <lineage>
        <taxon>Bacteria</taxon>
        <taxon>Pseudomonadati</taxon>
        <taxon>Pseudomonadota</taxon>
        <taxon>Gammaproteobacteria</taxon>
        <taxon>Moraxellales</taxon>
        <taxon>Moraxellaceae</taxon>
        <taxon>Alkanindiges</taxon>
    </lineage>
</organism>
<dbReference type="AlphaFoldDB" id="A0A4Y7XDX9"/>